<keyword evidence="2" id="KW-1185">Reference proteome</keyword>
<sequence>MTPAARPAENPSEPGILCSIRRRIEALGLDLGGMTVITEAATGAYACTAPIAAMAGAAVHAVARDTRRYGSFEDAVQATLSLAEEAGVAHRITVSRSIDPHVLKSCDIITNSGHLRPISARMIAQLPERAVLALMFEAWEFRAPDFDLAACRDRGIRVAAVNERHPDVGVFPFLGPLCVRLLKDAGLPVPGLRVALLCDNPFAPFIGQGLRTAGALVSTFPDAGSVPPGDWQAVVVALEPFRNPPLGAVELRTLAARAPRASLVQFWGDIDRASAPGGWPTLIWPPNAPLPGHMAVLLSALGHEPVVRLQAGGLRAAEIVARGLPMTEGGVAELL</sequence>
<evidence type="ECO:0000313" key="2">
    <source>
        <dbReference type="Proteomes" id="UP001595557"/>
    </source>
</evidence>
<dbReference type="Proteomes" id="UP001595557">
    <property type="component" value="Unassembled WGS sequence"/>
</dbReference>
<protein>
    <submittedName>
        <fullName evidence="1">Uncharacterized protein</fullName>
    </submittedName>
</protein>
<dbReference type="RefSeq" id="WP_377706773.1">
    <property type="nucleotide sequence ID" value="NZ_JBHRTE010000019.1"/>
</dbReference>
<reference evidence="2" key="1">
    <citation type="journal article" date="2019" name="Int. J. Syst. Evol. Microbiol.">
        <title>The Global Catalogue of Microorganisms (GCM) 10K type strain sequencing project: providing services to taxonomists for standard genome sequencing and annotation.</title>
        <authorList>
            <consortium name="The Broad Institute Genomics Platform"/>
            <consortium name="The Broad Institute Genome Sequencing Center for Infectious Disease"/>
            <person name="Wu L."/>
            <person name="Ma J."/>
        </authorList>
    </citation>
    <scope>NUCLEOTIDE SEQUENCE [LARGE SCALE GENOMIC DNA]</scope>
    <source>
        <strain evidence="2">KCTC 52239</strain>
    </source>
</reference>
<accession>A0ABV7IF95</accession>
<name>A0ABV7IF95_9RHOB</name>
<dbReference type="EMBL" id="JBHRTE010000019">
    <property type="protein sequence ID" value="MFC3167227.1"/>
    <property type="molecule type" value="Genomic_DNA"/>
</dbReference>
<evidence type="ECO:0000313" key="1">
    <source>
        <dbReference type="EMBL" id="MFC3167227.1"/>
    </source>
</evidence>
<organism evidence="1 2">
    <name type="scientific">Paracoccus fontiphilus</name>
    <dbReference type="NCBI Taxonomy" id="1815556"/>
    <lineage>
        <taxon>Bacteria</taxon>
        <taxon>Pseudomonadati</taxon>
        <taxon>Pseudomonadota</taxon>
        <taxon>Alphaproteobacteria</taxon>
        <taxon>Rhodobacterales</taxon>
        <taxon>Paracoccaceae</taxon>
        <taxon>Paracoccus</taxon>
    </lineage>
</organism>
<proteinExistence type="predicted"/>
<comment type="caution">
    <text evidence="1">The sequence shown here is derived from an EMBL/GenBank/DDBJ whole genome shotgun (WGS) entry which is preliminary data.</text>
</comment>
<gene>
    <name evidence="1" type="ORF">ACFOD7_04100</name>
</gene>